<comment type="caution">
    <text evidence="2">The sequence shown here is derived from an EMBL/GenBank/DDBJ whole genome shotgun (WGS) entry which is preliminary data.</text>
</comment>
<feature type="transmembrane region" description="Helical" evidence="1">
    <location>
        <begin position="138"/>
        <end position="157"/>
    </location>
</feature>
<gene>
    <name evidence="2" type="ORF">GCM10022419_047390</name>
</gene>
<feature type="transmembrane region" description="Helical" evidence="1">
    <location>
        <begin position="79"/>
        <end position="98"/>
    </location>
</feature>
<evidence type="ECO:0000256" key="1">
    <source>
        <dbReference type="SAM" id="Phobius"/>
    </source>
</evidence>
<feature type="transmembrane region" description="Helical" evidence="1">
    <location>
        <begin position="53"/>
        <end position="73"/>
    </location>
</feature>
<reference evidence="3" key="1">
    <citation type="journal article" date="2019" name="Int. J. Syst. Evol. Microbiol.">
        <title>The Global Catalogue of Microorganisms (GCM) 10K type strain sequencing project: providing services to taxonomists for standard genome sequencing and annotation.</title>
        <authorList>
            <consortium name="The Broad Institute Genomics Platform"/>
            <consortium name="The Broad Institute Genome Sequencing Center for Infectious Disease"/>
            <person name="Wu L."/>
            <person name="Ma J."/>
        </authorList>
    </citation>
    <scope>NUCLEOTIDE SEQUENCE [LARGE SCALE GENOMIC DNA]</scope>
    <source>
        <strain evidence="3">JCM 17326</strain>
    </source>
</reference>
<accession>A0ABP6X6T7</accession>
<protein>
    <recommendedName>
        <fullName evidence="4">DUF2306 domain-containing protein</fullName>
    </recommendedName>
</protein>
<dbReference type="Proteomes" id="UP001500630">
    <property type="component" value="Unassembled WGS sequence"/>
</dbReference>
<evidence type="ECO:0000313" key="3">
    <source>
        <dbReference type="Proteomes" id="UP001500630"/>
    </source>
</evidence>
<organism evidence="2 3">
    <name type="scientific">Nonomuraea rosea</name>
    <dbReference type="NCBI Taxonomy" id="638574"/>
    <lineage>
        <taxon>Bacteria</taxon>
        <taxon>Bacillati</taxon>
        <taxon>Actinomycetota</taxon>
        <taxon>Actinomycetes</taxon>
        <taxon>Streptosporangiales</taxon>
        <taxon>Streptosporangiaceae</taxon>
        <taxon>Nonomuraea</taxon>
    </lineage>
</organism>
<keyword evidence="1" id="KW-0472">Membrane</keyword>
<evidence type="ECO:0000313" key="2">
    <source>
        <dbReference type="EMBL" id="GAA3561262.1"/>
    </source>
</evidence>
<evidence type="ECO:0008006" key="4">
    <source>
        <dbReference type="Google" id="ProtNLM"/>
    </source>
</evidence>
<keyword evidence="3" id="KW-1185">Reference proteome</keyword>
<keyword evidence="1" id="KW-0812">Transmembrane</keyword>
<feature type="transmembrane region" description="Helical" evidence="1">
    <location>
        <begin position="105"/>
        <end position="123"/>
    </location>
</feature>
<name>A0ABP6X6T7_9ACTN</name>
<keyword evidence="1" id="KW-1133">Transmembrane helix</keyword>
<dbReference type="RefSeq" id="WP_345564837.1">
    <property type="nucleotide sequence ID" value="NZ_BAABDQ010000009.1"/>
</dbReference>
<sequence>MNGIDVGGVRVPEAGPLFLAVLAIRVVARLTYVTCGAVAALPDKGGVRHRRFGLIYLGALSVVFASMTVLSTAHWSRNAYLFVIGTLAFALALAGYLCGRPRSCLHIAGLGGSYLALITAFYVDNGPHLPGWDRLPTWMLWTLPSLIGLPMIARAIGRRLSAKGARSQ</sequence>
<proteinExistence type="predicted"/>
<dbReference type="EMBL" id="BAABDQ010000009">
    <property type="protein sequence ID" value="GAA3561262.1"/>
    <property type="molecule type" value="Genomic_DNA"/>
</dbReference>